<dbReference type="PANTHER" id="PTHR21503:SF8">
    <property type="entry name" value="F-BOX ASSOCIATED DOMAIN-CONTAINING PROTEIN-RELATED"/>
    <property type="match status" value="1"/>
</dbReference>
<organism evidence="2 3">
    <name type="scientific">Caenorhabditis remanei</name>
    <name type="common">Caenorhabditis vulgaris</name>
    <dbReference type="NCBI Taxonomy" id="31234"/>
    <lineage>
        <taxon>Eukaryota</taxon>
        <taxon>Metazoa</taxon>
        <taxon>Ecdysozoa</taxon>
        <taxon>Nematoda</taxon>
        <taxon>Chromadorea</taxon>
        <taxon>Rhabditida</taxon>
        <taxon>Rhabditina</taxon>
        <taxon>Rhabditomorpha</taxon>
        <taxon>Rhabditoidea</taxon>
        <taxon>Rhabditidae</taxon>
        <taxon>Peloderinae</taxon>
        <taxon>Caenorhabditis</taxon>
    </lineage>
</organism>
<dbReference type="InterPro" id="IPR001810">
    <property type="entry name" value="F-box_dom"/>
</dbReference>
<dbReference type="KEGG" id="crq:GCK72_008202"/>
<dbReference type="PROSITE" id="PS50181">
    <property type="entry name" value="FBOX"/>
    <property type="match status" value="6"/>
</dbReference>
<feature type="domain" description="F-box" evidence="1">
    <location>
        <begin position="1360"/>
        <end position="1414"/>
    </location>
</feature>
<feature type="domain" description="F-box" evidence="1">
    <location>
        <begin position="44"/>
        <end position="98"/>
    </location>
</feature>
<evidence type="ECO:0000313" key="3">
    <source>
        <dbReference type="Proteomes" id="UP000483820"/>
    </source>
</evidence>
<feature type="domain" description="F-box" evidence="1">
    <location>
        <begin position="1665"/>
        <end position="1712"/>
    </location>
</feature>
<comment type="caution">
    <text evidence="2">The sequence shown here is derived from an EMBL/GenBank/DDBJ whole genome shotgun (WGS) entry which is preliminary data.</text>
</comment>
<name>A0A6A5GXY2_CAERE</name>
<dbReference type="RefSeq" id="XP_053586270.1">
    <property type="nucleotide sequence ID" value="XM_053726693.1"/>
</dbReference>
<dbReference type="EMBL" id="WUAV01000003">
    <property type="protein sequence ID" value="KAF1759957.1"/>
    <property type="molecule type" value="Genomic_DNA"/>
</dbReference>
<evidence type="ECO:0000259" key="1">
    <source>
        <dbReference type="PROSITE" id="PS50181"/>
    </source>
</evidence>
<gene>
    <name evidence="2" type="ORF">GCK72_008202</name>
</gene>
<accession>A0A6A5GXY2</accession>
<dbReference type="Proteomes" id="UP000483820">
    <property type="component" value="Chromosome III"/>
</dbReference>
<reference evidence="2 3" key="1">
    <citation type="submission" date="2019-12" db="EMBL/GenBank/DDBJ databases">
        <title>Chromosome-level assembly of the Caenorhabditis remanei genome.</title>
        <authorList>
            <person name="Teterina A.A."/>
            <person name="Willis J.H."/>
            <person name="Phillips P.C."/>
        </authorList>
    </citation>
    <scope>NUCLEOTIDE SEQUENCE [LARGE SCALE GENOMIC DNA]</scope>
    <source>
        <strain evidence="2 3">PX506</strain>
        <tissue evidence="2">Whole organism</tissue>
    </source>
</reference>
<protein>
    <recommendedName>
        <fullName evidence="1">F-box domain-containing protein</fullName>
    </recommendedName>
</protein>
<feature type="domain" description="F-box" evidence="1">
    <location>
        <begin position="635"/>
        <end position="689"/>
    </location>
</feature>
<sequence>MDSSYSSQSASGLSDESVEFSNESLSLSDESTVTLDETELQFKPFRLFALPQPALKHVFLRTALADILEISQLSKKSRLAIKNCSIPVSHLDFSWNDIMMIRNFQTYERCELKFRTLNYRMFNKVHCGVMFTEWERNESTIICAPYHNQGRIRMVNYLIDLFNVHRLKYEVNNWPEIAINRMLFMLPKHPDTLIIKNDNNGTEVEETIEKVLEHIVAKMQYISGMKKVKRLIVDRAKTLPISELLKLNCQILQVNYHEYTAVDVRKLILNWKQNKTEIEQLKINYQNHDFDLFQIMEEIETKPSGFFDYFGIERDCDGLEAFIGYEEKHVVLRVRSYYEIRERPREIEFPLFSLPFQALKNVFQQMNPAETLEISLLSNKSKANIRQCAVRIKRIVLTDYRIILTNNCNYYTLFDLIFDNDKHKSCTSRMIGNSQFKSWVNTVMHFKQKIFCTPSNPADTFEAFNHFVEIYKFDEIKYIVSEPMKTFMKNSMHLLPKTLTALSFPCTKSAMEPRDFEDNIDTVLEYFKMIDDLEIGVSVAKLPEKAFSIGRIFLIFPENLSFDVLMKLNCSSITIGYHDLTNDNLNVWEQETRVSKNRAGQSVMQSAVSIKAESAPEDDSNFNESTLFLGAKPNGFRLFALPKTVFKTVLNQMEFCEILELSFSSKKSKSLIQNCSIQLENLDFCWDKIIVCSNRKSYYPIQFKELTSLNSTKVRKIEGSKFIEWNTTGSNIHCTPLSDENRCIMMHYLNELFKVKQLKYTVNKWPTFVINKLLNRLPKRAHSLQIYQLDRHVAEETKKSFLGYFDMDDITVQSSLPCLPTNIYNVKRLKVGSCRQIPMEEMLRLNCESLEISQHSYINDDIRQLILTWKDNKTRLEHFQLGTADIDLYEVLEGIETKPSGYKDYFGVERDCDGLMAAIGYTETNGPYGSSGGCVEFILKKNCPEMKLMEEVKFPLFSLPFLALRKVFKEMNSAEALEISLLSKKSKTSISNCAVKIRRIVLYKNRILLTNNCDVYTLFQLVFYDSANKSCRTQTIGNSRFIFWTNAHKQFKRKIYCTQTYPNDIFVAFNHFLDIYKFEDIKCSLCRPIDKYIENSMHLLPKHANWINMYAESSDETRTLENCIDRVLDYFESINIMEVCAPVTRLTERMLNISTIILMNCQELPFNVLLKLNCSDITLWNHRLTNDHLHGLQRRPSQCTAHSTLRGPLWEAVHLRTWINQWMKNETKFKILNIQSKNYNLKYILRGFDKESCRIRKYINRKSLTNNLFDDVWEFQRESDGKKASLGLKGPYLELQELILFAAHDVLSLQVLITVQPIVPELSLVDHSSLPNSSKIMLSKLEKLEFADGTSNNMTSLSKGFLIFVLPESVLKKVLNEMDLVDILELSLSSKKSESIIHSCSIPVEIISFEWHQVSVFRNHYDKCDIKFDLIDCGQTEHRFIGGCRFDDWKVEDSGVISCYPHCRSALFNHLNTIFQVGKLFYTIDKWPVFQIPYELPRNAFSLTIPKVSNPELVENTIGTILDYFDVEDTLDIEYNLSRLTEKIKVLKVKNLKLESIRNFPLADFIHSNLKKLVITKHDYKSGEIRDGIFNWLGNGSQYLRLEYRRKNSDLYQFLQGIDTYHSTENNCLRFENYSECLSVSVGYNGSYMEFNLKKDKNCEKKKTGLPLLRLPALPLREIFSVMNPAETLEISLLSKRAKLSIQALNIRLKSIILNTDQLKLTDETDETREIPIDDILNRNELKRKVYRSQMIGESKFFTFVKLNEDFTKTVCCVPMNSTDHFLAFTHFLSLYKVGTVQFKVSNPPDHIFTNIQSIPNLEISGRLRRLPREVFNIPSISIKTPGNIPFADFLSLNCSSIKLWNHRLTNHKVRNWIRHWKENVTNIQSLSIENDNYNLDIILRGLTTRLWQTRNEANRAGYRLSCTGEVWEIQRDSDGKKASVGLMGEFLELRVWKD</sequence>
<evidence type="ECO:0000313" key="2">
    <source>
        <dbReference type="EMBL" id="KAF1759957.1"/>
    </source>
</evidence>
<feature type="domain" description="F-box" evidence="1">
    <location>
        <begin position="953"/>
        <end position="1000"/>
    </location>
</feature>
<dbReference type="SMART" id="SM00256">
    <property type="entry name" value="FBOX"/>
    <property type="match status" value="4"/>
</dbReference>
<dbReference type="Pfam" id="PF00646">
    <property type="entry name" value="F-box"/>
    <property type="match status" value="3"/>
</dbReference>
<dbReference type="PANTHER" id="PTHR21503">
    <property type="entry name" value="F-BOX-CONTAINING HYPOTHETICAL PROTEIN C.ELEGANS"/>
    <property type="match status" value="1"/>
</dbReference>
<proteinExistence type="predicted"/>
<dbReference type="GeneID" id="9814091"/>
<feature type="domain" description="F-box" evidence="1">
    <location>
        <begin position="348"/>
        <end position="395"/>
    </location>
</feature>
<dbReference type="CTD" id="9814091"/>